<dbReference type="GO" id="GO:0006354">
    <property type="term" value="P:DNA-templated transcription elongation"/>
    <property type="evidence" value="ECO:0007669"/>
    <property type="project" value="TreeGrafter"/>
</dbReference>
<gene>
    <name evidence="3" type="ORF">DY218_17585</name>
</gene>
<dbReference type="Gene3D" id="3.10.50.30">
    <property type="entry name" value="Transcription elongation factor, GreA/GreB, C-terminal domain"/>
    <property type="match status" value="1"/>
</dbReference>
<keyword evidence="3" id="KW-0808">Transferase</keyword>
<dbReference type="GO" id="GO:0003677">
    <property type="term" value="F:DNA binding"/>
    <property type="evidence" value="ECO:0007669"/>
    <property type="project" value="InterPro"/>
</dbReference>
<dbReference type="InterPro" id="IPR023459">
    <property type="entry name" value="Tscrpt_elong_fac_GreA/B_fam"/>
</dbReference>
<dbReference type="SUPFAM" id="SSF54534">
    <property type="entry name" value="FKBP-like"/>
    <property type="match status" value="1"/>
</dbReference>
<keyword evidence="4" id="KW-1185">Reference proteome</keyword>
<dbReference type="GO" id="GO:0016301">
    <property type="term" value="F:kinase activity"/>
    <property type="evidence" value="ECO:0007669"/>
    <property type="project" value="UniProtKB-KW"/>
</dbReference>
<dbReference type="RefSeq" id="WP_128556999.1">
    <property type="nucleotide sequence ID" value="NZ_QUAK01000094.1"/>
</dbReference>
<proteinExistence type="predicted"/>
<dbReference type="PANTHER" id="PTHR30437:SF4">
    <property type="entry name" value="TRANSCRIPTION ELONGATION FACTOR GREA"/>
    <property type="match status" value="1"/>
</dbReference>
<dbReference type="GO" id="GO:0070063">
    <property type="term" value="F:RNA polymerase binding"/>
    <property type="evidence" value="ECO:0007669"/>
    <property type="project" value="InterPro"/>
</dbReference>
<keyword evidence="3" id="KW-0418">Kinase</keyword>
<accession>A0A372M4G8</accession>
<dbReference type="PANTHER" id="PTHR30437">
    <property type="entry name" value="TRANSCRIPTION ELONGATION FACTOR GREA"/>
    <property type="match status" value="1"/>
</dbReference>
<evidence type="ECO:0000256" key="1">
    <source>
        <dbReference type="SAM" id="MobiDB-lite"/>
    </source>
</evidence>
<dbReference type="NCBIfam" id="NF004548">
    <property type="entry name" value="PRK05892.1"/>
    <property type="match status" value="1"/>
</dbReference>
<feature type="domain" description="Transcription elongation factor GreA/GreB C-terminal" evidence="2">
    <location>
        <begin position="87"/>
        <end position="158"/>
    </location>
</feature>
<evidence type="ECO:0000259" key="2">
    <source>
        <dbReference type="Pfam" id="PF01272"/>
    </source>
</evidence>
<protein>
    <submittedName>
        <fullName evidence="3">Nucleoside diphosphate kinase regulator</fullName>
    </submittedName>
</protein>
<name>A0A372M4G8_9ACTN</name>
<evidence type="ECO:0000313" key="4">
    <source>
        <dbReference type="Proteomes" id="UP000263094"/>
    </source>
</evidence>
<sequence>MSGESVPAEGPAPISEAARRGLEQEVAGLREERAKVAATLEDSDDAVGDRGDAADEVQRADELDRLDNRIGELIRRLSEGAAQGPPPTEEVGVGSTVTVRFEDGAEETLQVAEVAEAGTPDLVTADSPLGRALIGGHTGDTVNYRSPAGRSTVTVVAVGG</sequence>
<dbReference type="InterPro" id="IPR036953">
    <property type="entry name" value="GreA/GreB_C_sf"/>
</dbReference>
<evidence type="ECO:0000313" key="3">
    <source>
        <dbReference type="EMBL" id="RFU85405.1"/>
    </source>
</evidence>
<dbReference type="PIRSF" id="PIRSF006092">
    <property type="entry name" value="GreA_GreB"/>
    <property type="match status" value="1"/>
</dbReference>
<comment type="caution">
    <text evidence="3">The sequence shown here is derived from an EMBL/GenBank/DDBJ whole genome shotgun (WGS) entry which is preliminary data.</text>
</comment>
<dbReference type="OrthoDB" id="3823115at2"/>
<feature type="region of interest" description="Disordered" evidence="1">
    <location>
        <begin position="1"/>
        <end position="26"/>
    </location>
</feature>
<organism evidence="3 4">
    <name type="scientific">Streptomyces triticagri</name>
    <dbReference type="NCBI Taxonomy" id="2293568"/>
    <lineage>
        <taxon>Bacteria</taxon>
        <taxon>Bacillati</taxon>
        <taxon>Actinomycetota</taxon>
        <taxon>Actinomycetes</taxon>
        <taxon>Kitasatosporales</taxon>
        <taxon>Streptomycetaceae</taxon>
        <taxon>Streptomyces</taxon>
    </lineage>
</organism>
<reference evidence="3 4" key="1">
    <citation type="submission" date="2018-08" db="EMBL/GenBank/DDBJ databases">
        <title>Isolation, diversity and antifungal activity of Actinobacteria from wheat.</title>
        <authorList>
            <person name="Han C."/>
        </authorList>
    </citation>
    <scope>NUCLEOTIDE SEQUENCE [LARGE SCALE GENOMIC DNA]</scope>
    <source>
        <strain evidence="3 4">NEAU-YY421</strain>
    </source>
</reference>
<dbReference type="Proteomes" id="UP000263094">
    <property type="component" value="Unassembled WGS sequence"/>
</dbReference>
<feature type="compositionally biased region" description="Basic and acidic residues" evidence="1">
    <location>
        <begin position="17"/>
        <end position="26"/>
    </location>
</feature>
<dbReference type="AlphaFoldDB" id="A0A372M4G8"/>
<dbReference type="InterPro" id="IPR001437">
    <property type="entry name" value="Tscrpt_elong_fac_GreA/B_C"/>
</dbReference>
<dbReference type="EMBL" id="QUAK01000094">
    <property type="protein sequence ID" value="RFU85405.1"/>
    <property type="molecule type" value="Genomic_DNA"/>
</dbReference>
<dbReference type="Pfam" id="PF01272">
    <property type="entry name" value="GreA_GreB"/>
    <property type="match status" value="1"/>
</dbReference>
<dbReference type="GO" id="GO:0032784">
    <property type="term" value="P:regulation of DNA-templated transcription elongation"/>
    <property type="evidence" value="ECO:0007669"/>
    <property type="project" value="InterPro"/>
</dbReference>